<sequence>MGSDPPFTGNNFDTRTSVGSHKFIHIDLNIIRGGGWDGIS</sequence>
<reference evidence="2" key="1">
    <citation type="submission" date="2016-10" db="EMBL/GenBank/DDBJ databases">
        <authorList>
            <person name="Varghese N."/>
            <person name="Submissions S."/>
        </authorList>
    </citation>
    <scope>NUCLEOTIDE SEQUENCE [LARGE SCALE GENOMIC DNA]</scope>
    <source>
        <strain evidence="2">S9</strain>
    </source>
</reference>
<dbReference type="EMBL" id="FOGT01000013">
    <property type="protein sequence ID" value="SES26175.1"/>
    <property type="molecule type" value="Genomic_DNA"/>
</dbReference>
<dbReference type="Proteomes" id="UP000198571">
    <property type="component" value="Unassembled WGS sequence"/>
</dbReference>
<evidence type="ECO:0000313" key="1">
    <source>
        <dbReference type="EMBL" id="SES26175.1"/>
    </source>
</evidence>
<dbReference type="AlphaFoldDB" id="A0A1H9VWX9"/>
<protein>
    <submittedName>
        <fullName evidence="1">Uncharacterized protein</fullName>
    </submittedName>
</protein>
<keyword evidence="2" id="KW-1185">Reference proteome</keyword>
<evidence type="ECO:0000313" key="2">
    <source>
        <dbReference type="Proteomes" id="UP000198571"/>
    </source>
</evidence>
<proteinExistence type="predicted"/>
<gene>
    <name evidence="1" type="ORF">SAMN05518684_11325</name>
</gene>
<dbReference type="STRING" id="1601833.SAMN05518684_11325"/>
<accession>A0A1H9VWX9</accession>
<organism evidence="1 2">
    <name type="scientific">Salipaludibacillus aurantiacus</name>
    <dbReference type="NCBI Taxonomy" id="1601833"/>
    <lineage>
        <taxon>Bacteria</taxon>
        <taxon>Bacillati</taxon>
        <taxon>Bacillota</taxon>
        <taxon>Bacilli</taxon>
        <taxon>Bacillales</taxon>
        <taxon>Bacillaceae</taxon>
    </lineage>
</organism>
<name>A0A1H9VWX9_9BACI</name>